<feature type="region of interest" description="Disordered" evidence="4">
    <location>
        <begin position="354"/>
        <end position="381"/>
    </location>
</feature>
<dbReference type="Gene3D" id="1.10.287.950">
    <property type="entry name" value="Methyl-accepting chemotaxis protein"/>
    <property type="match status" value="1"/>
</dbReference>
<dbReference type="Proteomes" id="UP000439113">
    <property type="component" value="Unassembled WGS sequence"/>
</dbReference>
<dbReference type="Pfam" id="PF00672">
    <property type="entry name" value="HAMP"/>
    <property type="match status" value="1"/>
</dbReference>
<proteinExistence type="inferred from homology"/>
<dbReference type="Gene3D" id="6.10.340.10">
    <property type="match status" value="1"/>
</dbReference>
<evidence type="ECO:0000256" key="5">
    <source>
        <dbReference type="SAM" id="Phobius"/>
    </source>
</evidence>
<dbReference type="PROSITE" id="PS50111">
    <property type="entry name" value="CHEMOTAXIS_TRANSDUC_2"/>
    <property type="match status" value="1"/>
</dbReference>
<keyword evidence="1" id="KW-0145">Chemotaxis</keyword>
<dbReference type="InterPro" id="IPR003660">
    <property type="entry name" value="HAMP_dom"/>
</dbReference>
<evidence type="ECO:0000259" key="6">
    <source>
        <dbReference type="PROSITE" id="PS50111"/>
    </source>
</evidence>
<accession>A0A6N8DRN3</accession>
<dbReference type="OrthoDB" id="3378718at2"/>
<dbReference type="SMART" id="SM00304">
    <property type="entry name" value="HAMP"/>
    <property type="match status" value="2"/>
</dbReference>
<evidence type="ECO:0000259" key="7">
    <source>
        <dbReference type="PROSITE" id="PS50885"/>
    </source>
</evidence>
<dbReference type="AlphaFoldDB" id="A0A6N8DRN3"/>
<evidence type="ECO:0000256" key="1">
    <source>
        <dbReference type="ARBA" id="ARBA00022500"/>
    </source>
</evidence>
<feature type="domain" description="HAMP" evidence="7">
    <location>
        <begin position="291"/>
        <end position="344"/>
    </location>
</feature>
<feature type="transmembrane region" description="Helical" evidence="5">
    <location>
        <begin position="12"/>
        <end position="31"/>
    </location>
</feature>
<dbReference type="CDD" id="cd06225">
    <property type="entry name" value="HAMP"/>
    <property type="match status" value="1"/>
</dbReference>
<dbReference type="GO" id="GO:0006935">
    <property type="term" value="P:chemotaxis"/>
    <property type="evidence" value="ECO:0007669"/>
    <property type="project" value="UniProtKB-KW"/>
</dbReference>
<dbReference type="InterPro" id="IPR051310">
    <property type="entry name" value="MCP_chemotaxis"/>
</dbReference>
<protein>
    <submittedName>
        <fullName evidence="8">HAMP domain-containing protein</fullName>
    </submittedName>
</protein>
<dbReference type="SUPFAM" id="SSF58104">
    <property type="entry name" value="Methyl-accepting chemotaxis protein (MCP) signaling domain"/>
    <property type="match status" value="1"/>
</dbReference>
<organism evidence="8 9">
    <name type="scientific">Rhodoblastus acidophilus</name>
    <name type="common">Rhodopseudomonas acidophila</name>
    <dbReference type="NCBI Taxonomy" id="1074"/>
    <lineage>
        <taxon>Bacteria</taxon>
        <taxon>Pseudomonadati</taxon>
        <taxon>Pseudomonadota</taxon>
        <taxon>Alphaproteobacteria</taxon>
        <taxon>Hyphomicrobiales</taxon>
        <taxon>Rhodoblastaceae</taxon>
        <taxon>Rhodoblastus</taxon>
    </lineage>
</organism>
<name>A0A6N8DRN3_RHOAC</name>
<evidence type="ECO:0000313" key="9">
    <source>
        <dbReference type="Proteomes" id="UP000439113"/>
    </source>
</evidence>
<feature type="transmembrane region" description="Helical" evidence="5">
    <location>
        <begin position="268"/>
        <end position="290"/>
    </location>
</feature>
<evidence type="ECO:0000256" key="3">
    <source>
        <dbReference type="PROSITE-ProRule" id="PRU00284"/>
    </source>
</evidence>
<dbReference type="EMBL" id="WNKS01000017">
    <property type="protein sequence ID" value="MTV32486.1"/>
    <property type="molecule type" value="Genomic_DNA"/>
</dbReference>
<dbReference type="PANTHER" id="PTHR43531:SF11">
    <property type="entry name" value="METHYL-ACCEPTING CHEMOTAXIS PROTEIN 3"/>
    <property type="match status" value="1"/>
</dbReference>
<sequence length="706" mass="73144">MKLENWSLTKKLTAVVAILLSPLVLMLWSAYNEKDSLIHFARQEQGGVAYIRTLQQGYVAALNGDAQAAEAAASAIEQARADHKGALAIGGKARAAIEALRGDDLAAAATKLSDAISLVSDKAKITLDPDGDSYFVGDMLVAQAPAILQRTSELSGAASALQSARGEEALMAFAVARDQLATAASAFAIDYEKAIRDNGAVAAALGAEVKLLAARVDTLHGAAAARDPAAVLAVAPDVAETAAALMPKLDDVMASLLDARISGFKTEVLARVTQSLVFVVLGLLAAIIVIRSISRPLGQLIGAIGAIQAGRLDIDLPQAKRGDEIGAMARALEGFRTAEKEKINLNAAREAEARARAEADRKAAETRAQEQVEQEKARREGERAAIAAERRIVADTIGSGLARLAARDLTARLKLPDVYAKLESDFNDAASALQQAMEDVIDSSNAVGAMSGEIAEAASDISRRSEQQAATLAETASAIEELTSTVRAGAEGAGNAAGNVRSARAEAEQSRGVISQAVSAMGAIEQSSREIGKVVDMIEEIAFQTNLLALNASVEAARAGEAGRGFAVVASEVRALSQRSASAAKEINGLITSSADAVERGVGLVGGAGTALARIIEQVGLLDAQVSSMAKATQEQAATLTQVSKAMASLDQTTQLNADMVVKTSKATEALDRQSESLLALVSDFQICETGEGAARRDKTAKSSAA</sequence>
<evidence type="ECO:0000313" key="8">
    <source>
        <dbReference type="EMBL" id="MTV32486.1"/>
    </source>
</evidence>
<keyword evidence="5" id="KW-0812">Transmembrane</keyword>
<keyword evidence="5" id="KW-0472">Membrane</keyword>
<dbReference type="GO" id="GO:0016020">
    <property type="term" value="C:membrane"/>
    <property type="evidence" value="ECO:0007669"/>
    <property type="project" value="InterPro"/>
</dbReference>
<comment type="similarity">
    <text evidence="2">Belongs to the methyl-accepting chemotaxis (MCP) protein family.</text>
</comment>
<dbReference type="Pfam" id="PF00015">
    <property type="entry name" value="MCPsignal"/>
    <property type="match status" value="1"/>
</dbReference>
<dbReference type="InterPro" id="IPR004089">
    <property type="entry name" value="MCPsignal_dom"/>
</dbReference>
<keyword evidence="3" id="KW-0807">Transducer</keyword>
<gene>
    <name evidence="8" type="ORF">GJ654_15985</name>
</gene>
<comment type="caution">
    <text evidence="8">The sequence shown here is derived from an EMBL/GenBank/DDBJ whole genome shotgun (WGS) entry which is preliminary data.</text>
</comment>
<reference evidence="8 9" key="1">
    <citation type="submission" date="2019-11" db="EMBL/GenBank/DDBJ databases">
        <title>Whole-genome sequence of a Rhodoblastus acidophilus DSM 142.</title>
        <authorList>
            <person name="Kyndt J.A."/>
            <person name="Meyer T.E."/>
        </authorList>
    </citation>
    <scope>NUCLEOTIDE SEQUENCE [LARGE SCALE GENOMIC DNA]</scope>
    <source>
        <strain evidence="8 9">DSM 142</strain>
    </source>
</reference>
<dbReference type="SMART" id="SM00283">
    <property type="entry name" value="MA"/>
    <property type="match status" value="1"/>
</dbReference>
<dbReference type="PROSITE" id="PS50885">
    <property type="entry name" value="HAMP"/>
    <property type="match status" value="1"/>
</dbReference>
<dbReference type="RefSeq" id="WP_155447177.1">
    <property type="nucleotide sequence ID" value="NZ_JAOQNR010000017.1"/>
</dbReference>
<dbReference type="PANTHER" id="PTHR43531">
    <property type="entry name" value="PROTEIN ICFG"/>
    <property type="match status" value="1"/>
</dbReference>
<dbReference type="GO" id="GO:0007165">
    <property type="term" value="P:signal transduction"/>
    <property type="evidence" value="ECO:0007669"/>
    <property type="project" value="UniProtKB-KW"/>
</dbReference>
<dbReference type="SUPFAM" id="SSF158472">
    <property type="entry name" value="HAMP domain-like"/>
    <property type="match status" value="1"/>
</dbReference>
<evidence type="ECO:0000256" key="4">
    <source>
        <dbReference type="SAM" id="MobiDB-lite"/>
    </source>
</evidence>
<evidence type="ECO:0000256" key="2">
    <source>
        <dbReference type="ARBA" id="ARBA00029447"/>
    </source>
</evidence>
<keyword evidence="5" id="KW-1133">Transmembrane helix</keyword>
<feature type="domain" description="Methyl-accepting transducer" evidence="6">
    <location>
        <begin position="443"/>
        <end position="672"/>
    </location>
</feature>